<feature type="domain" description="Peptidase M24" evidence="1">
    <location>
        <begin position="165"/>
        <end position="362"/>
    </location>
</feature>
<dbReference type="InterPro" id="IPR036005">
    <property type="entry name" value="Creatinase/aminopeptidase-like"/>
</dbReference>
<gene>
    <name evidence="3" type="ORF">GQE98_08475</name>
</gene>
<dbReference type="InterPro" id="IPR050659">
    <property type="entry name" value="Peptidase_M24B"/>
</dbReference>
<protein>
    <submittedName>
        <fullName evidence="3">M24 family metallopeptidase</fullName>
    </submittedName>
</protein>
<dbReference type="PRINTS" id="PR00599">
    <property type="entry name" value="MAPEPTIDASE"/>
</dbReference>
<evidence type="ECO:0000313" key="4">
    <source>
        <dbReference type="Proteomes" id="UP000476030"/>
    </source>
</evidence>
<feature type="domain" description="Creatinase N-terminal" evidence="2">
    <location>
        <begin position="18"/>
        <end position="158"/>
    </location>
</feature>
<dbReference type="SUPFAM" id="SSF53092">
    <property type="entry name" value="Creatinase/prolidase N-terminal domain"/>
    <property type="match status" value="1"/>
</dbReference>
<dbReference type="SUPFAM" id="SSF55920">
    <property type="entry name" value="Creatinase/aminopeptidase"/>
    <property type="match status" value="1"/>
</dbReference>
<dbReference type="RefSeq" id="WP_161315229.1">
    <property type="nucleotide sequence ID" value="NZ_WTUW01000002.1"/>
</dbReference>
<evidence type="ECO:0000259" key="2">
    <source>
        <dbReference type="Pfam" id="PF01321"/>
    </source>
</evidence>
<comment type="caution">
    <text evidence="3">The sequence shown here is derived from an EMBL/GenBank/DDBJ whole genome shotgun (WGS) entry which is preliminary data.</text>
</comment>
<dbReference type="GO" id="GO:0004177">
    <property type="term" value="F:aminopeptidase activity"/>
    <property type="evidence" value="ECO:0007669"/>
    <property type="project" value="UniProtKB-ARBA"/>
</dbReference>
<dbReference type="GO" id="GO:0008235">
    <property type="term" value="F:metalloexopeptidase activity"/>
    <property type="evidence" value="ECO:0007669"/>
    <property type="project" value="UniProtKB-ARBA"/>
</dbReference>
<dbReference type="Proteomes" id="UP000476030">
    <property type="component" value="Unassembled WGS sequence"/>
</dbReference>
<proteinExistence type="predicted"/>
<accession>A0A6L8W6H5</accession>
<dbReference type="PANTHER" id="PTHR46112:SF2">
    <property type="entry name" value="XAA-PRO AMINOPEPTIDASE P-RELATED"/>
    <property type="match status" value="1"/>
</dbReference>
<dbReference type="PANTHER" id="PTHR46112">
    <property type="entry name" value="AMINOPEPTIDASE"/>
    <property type="match status" value="1"/>
</dbReference>
<evidence type="ECO:0000259" key="1">
    <source>
        <dbReference type="Pfam" id="PF00557"/>
    </source>
</evidence>
<dbReference type="EMBL" id="WTUW01000002">
    <property type="protein sequence ID" value="MZR30668.1"/>
    <property type="molecule type" value="Genomic_DNA"/>
</dbReference>
<evidence type="ECO:0000313" key="3">
    <source>
        <dbReference type="EMBL" id="MZR30668.1"/>
    </source>
</evidence>
<dbReference type="InterPro" id="IPR000587">
    <property type="entry name" value="Creatinase_N"/>
</dbReference>
<dbReference type="CDD" id="cd01066">
    <property type="entry name" value="APP_MetAP"/>
    <property type="match status" value="1"/>
</dbReference>
<dbReference type="AlphaFoldDB" id="A0A6L8W6H5"/>
<dbReference type="Gene3D" id="3.40.350.10">
    <property type="entry name" value="Creatinase/prolidase N-terminal domain"/>
    <property type="match status" value="1"/>
</dbReference>
<reference evidence="3 4" key="1">
    <citation type="submission" date="2019-12" db="EMBL/GenBank/DDBJ databases">
        <title>Snethiella sp. nov. sp. isolated from sea sand.</title>
        <authorList>
            <person name="Kim J."/>
            <person name="Jeong S.E."/>
            <person name="Jung H.S."/>
            <person name="Jeon C.O."/>
        </authorList>
    </citation>
    <scope>NUCLEOTIDE SEQUENCE [LARGE SCALE GENOMIC DNA]</scope>
    <source>
        <strain evidence="3 4">DP05</strain>
    </source>
</reference>
<dbReference type="InterPro" id="IPR000994">
    <property type="entry name" value="Pept_M24"/>
</dbReference>
<dbReference type="Pfam" id="PF01321">
    <property type="entry name" value="Creatinase_N"/>
    <property type="match status" value="1"/>
</dbReference>
<organism evidence="3 4">
    <name type="scientific">Sneathiella litorea</name>
    <dbReference type="NCBI Taxonomy" id="2606216"/>
    <lineage>
        <taxon>Bacteria</taxon>
        <taxon>Pseudomonadati</taxon>
        <taxon>Pseudomonadota</taxon>
        <taxon>Alphaproteobacteria</taxon>
        <taxon>Sneathiellales</taxon>
        <taxon>Sneathiellaceae</taxon>
        <taxon>Sneathiella</taxon>
    </lineage>
</organism>
<dbReference type="InterPro" id="IPR029149">
    <property type="entry name" value="Creatin/AminoP/Spt16_N"/>
</dbReference>
<dbReference type="Pfam" id="PF00557">
    <property type="entry name" value="Peptidase_M24"/>
    <property type="match status" value="1"/>
</dbReference>
<keyword evidence="4" id="KW-1185">Reference proteome</keyword>
<dbReference type="InterPro" id="IPR001714">
    <property type="entry name" value="Pept_M24_MAP"/>
</dbReference>
<dbReference type="Gene3D" id="3.90.230.10">
    <property type="entry name" value="Creatinase/methionine aminopeptidase superfamily"/>
    <property type="match status" value="1"/>
</dbReference>
<sequence length="384" mass="42817">MPDRNLSGDFPVAEFETRLKNAHAAMHAEGIDALFFNSEAEIRYFTGFRTLFWQSPTRPWFLVIPRDQKPIAIIPEIGRALMRDTWIDDIRSWSSPHAFDDGISLLTSALKPYQTIGMLMGRESALRMPLRDFIILKDKLSGAEFIDASPTVQRLRMVKSSEEIELIDEICAIASTSFENAANLFHVGMPLDDAFRAFRMDLLARGADDVPYLVGGAGQNGYSDVISPPSATPLREGDILMLDTGATLRGYYCDFDRNYAFGQASDDAKRAYRNLIKATQAALKIARPGSRCKDLHAAMQKVINQEANDVGRFGHGLGMQLTEAPSLIQFDETLLEENMVITLEPSLSLGDNKIMIHEENILIQDGPPRHLSRLAPEELPILST</sequence>
<name>A0A6L8W6H5_9PROT</name>